<protein>
    <submittedName>
        <fullName evidence="13">SusC/RagA family TonB-linked outer membrane protein</fullName>
    </submittedName>
</protein>
<evidence type="ECO:0000256" key="10">
    <source>
        <dbReference type="SAM" id="SignalP"/>
    </source>
</evidence>
<dbReference type="Pfam" id="PF07715">
    <property type="entry name" value="Plug"/>
    <property type="match status" value="1"/>
</dbReference>
<keyword evidence="10" id="KW-0732">Signal</keyword>
<evidence type="ECO:0000256" key="1">
    <source>
        <dbReference type="ARBA" id="ARBA00004571"/>
    </source>
</evidence>
<evidence type="ECO:0000256" key="5">
    <source>
        <dbReference type="ARBA" id="ARBA00023077"/>
    </source>
</evidence>
<comment type="subcellular location">
    <subcellularLocation>
        <location evidence="1 8">Cell outer membrane</location>
        <topology evidence="1 8">Multi-pass membrane protein</topology>
    </subcellularLocation>
</comment>
<dbReference type="Pfam" id="PF00593">
    <property type="entry name" value="TonB_dep_Rec_b-barrel"/>
    <property type="match status" value="1"/>
</dbReference>
<dbReference type="InterPro" id="IPR039426">
    <property type="entry name" value="TonB-dep_rcpt-like"/>
</dbReference>
<dbReference type="InterPro" id="IPR037066">
    <property type="entry name" value="Plug_dom_sf"/>
</dbReference>
<dbReference type="InterPro" id="IPR000531">
    <property type="entry name" value="Beta-barrel_TonB"/>
</dbReference>
<dbReference type="InterPro" id="IPR023996">
    <property type="entry name" value="TonB-dep_OMP_SusC/RagA"/>
</dbReference>
<accession>A0A7K1GKH1</accession>
<dbReference type="PROSITE" id="PS52016">
    <property type="entry name" value="TONB_DEPENDENT_REC_3"/>
    <property type="match status" value="1"/>
</dbReference>
<keyword evidence="7 8" id="KW-0998">Cell outer membrane</keyword>
<reference evidence="13 14" key="1">
    <citation type="journal article" date="2006" name="Int. J. Syst. Evol. Microbiol.">
        <title>Myroides pelagicus sp. nov., isolated from seawater in Thailand.</title>
        <authorList>
            <person name="Yoon J."/>
            <person name="Maneerat S."/>
            <person name="Kawai F."/>
            <person name="Yokota A."/>
        </authorList>
    </citation>
    <scope>NUCLEOTIDE SEQUENCE [LARGE SCALE GENOMIC DNA]</scope>
    <source>
        <strain evidence="13 14">SM1T</strain>
    </source>
</reference>
<dbReference type="EMBL" id="WMJY01000007">
    <property type="protein sequence ID" value="MTH29240.1"/>
    <property type="molecule type" value="Genomic_DNA"/>
</dbReference>
<evidence type="ECO:0000313" key="14">
    <source>
        <dbReference type="Proteomes" id="UP000488936"/>
    </source>
</evidence>
<sequence length="1085" mass="122166">MKKLTVCCYVAFLISSHFLGAQERKVETSSPMVTINIQNDASLGDILQSLSQRIGAKVSYQDVSFKEYKLVAYDFKTTPVTDVLAFLSMQTGLEIKQVKNQIKVTNPSFATQLDDVVVVAIGYGDKKKQNITTSVVEVDTDLLSNRPSANAIASLQGTTPGLNVNQATGKEGSEPRVNIRGFTSINGGSPLILIDGVEGSLGNLNPDDIESISVLKDAGAAAVYGARGSFGVVLVKTKNAKEGEIKVGVNSSVNFSSVTHDTDFLTDPYRSTKIVDDAFLASTGRRYTGYTDEDYEQLKMVANDPSLARVEIQNRNGRDQFVHYGNTDWWDYFWKDTRRSYINDVNIQGGSENVKGYFSFRNYQTEGILRTQDDNYKRNNIRAKFDVKVNDWITFSTNNQYFKSSDLVHGGSQYGWRDPWSNLMLVHALPAYVPTNSDGTALWRTELNNYTVGDGYFAALLHGKSNRLDVRDEFSTINAFHFKPINNLDIHASYAYRKNTTKISERSTKVPYSIFPGKVDYFGTNKLSVNNRENDYNALNIYGQYRLDLGDHNFDVMGGYNQEYFRSQNMISSIQDLISDDLNNPGLGSSNPQVTGSAYEWALRGYFYRLSYNFADKYLVEFNGRYDATSKFPEDQRWGFFPSYSVGWNVANEPFFKRAMSFWNQFKLRASYGELGNQNIGAYDYIPTLNKQIDNGYALDGAYLDYISAPGLNPKDITWERVETYDVGADLAFFNNKLSMSFDYFQRDIQGMLTKGMTLPGVLGTGAPKENAANLRTNGFELSVGFNDSFKLAGSDFNYSISAGLSDSKTKITKFDNPKGLLSDYYVGMELGEMWGYEVEGLFQSEEQIANHADQSKVSAYIYSLGGLKPGDVMFKDLNGDGKVDQGDNTLSNPGDMRKIGNTAPRYMYNFKVAFDWKGIDFSAFFQGVGKQDWYPDKDSRMFWGPYSRPYNSFIRPDLADNIWSEENPDAYFPRLVGYTALGNNRQLGVVNTRYKQDISYLRMKNITIGYTLPQSFLKKIKMDKIRFYLSGENLLTFSKLTDFIDPEAASNAFNFNSPSSARTRTQAQNYPFSKVVSFGVQLNF</sequence>
<evidence type="ECO:0000256" key="9">
    <source>
        <dbReference type="RuleBase" id="RU003357"/>
    </source>
</evidence>
<proteinExistence type="inferred from homology"/>
<feature type="signal peptide" evidence="10">
    <location>
        <begin position="1"/>
        <end position="21"/>
    </location>
</feature>
<evidence type="ECO:0000256" key="3">
    <source>
        <dbReference type="ARBA" id="ARBA00022452"/>
    </source>
</evidence>
<evidence type="ECO:0000256" key="7">
    <source>
        <dbReference type="ARBA" id="ARBA00023237"/>
    </source>
</evidence>
<keyword evidence="2 8" id="KW-0813">Transport</keyword>
<dbReference type="InterPro" id="IPR012910">
    <property type="entry name" value="Plug_dom"/>
</dbReference>
<feature type="chain" id="PRO_5029900584" evidence="10">
    <location>
        <begin position="22"/>
        <end position="1085"/>
    </location>
</feature>
<dbReference type="Gene3D" id="2.40.170.20">
    <property type="entry name" value="TonB-dependent receptor, beta-barrel domain"/>
    <property type="match status" value="1"/>
</dbReference>
<evidence type="ECO:0000313" key="13">
    <source>
        <dbReference type="EMBL" id="MTH29240.1"/>
    </source>
</evidence>
<evidence type="ECO:0000256" key="2">
    <source>
        <dbReference type="ARBA" id="ARBA00022448"/>
    </source>
</evidence>
<organism evidence="13 14">
    <name type="scientific">Myroides pelagicus</name>
    <dbReference type="NCBI Taxonomy" id="270914"/>
    <lineage>
        <taxon>Bacteria</taxon>
        <taxon>Pseudomonadati</taxon>
        <taxon>Bacteroidota</taxon>
        <taxon>Flavobacteriia</taxon>
        <taxon>Flavobacteriales</taxon>
        <taxon>Flavobacteriaceae</taxon>
        <taxon>Myroides</taxon>
    </lineage>
</organism>
<keyword evidence="4 8" id="KW-0812">Transmembrane</keyword>
<evidence type="ECO:0000256" key="4">
    <source>
        <dbReference type="ARBA" id="ARBA00022692"/>
    </source>
</evidence>
<gene>
    <name evidence="13" type="ORF">GJV77_04795</name>
</gene>
<keyword evidence="3 8" id="KW-1134">Transmembrane beta strand</keyword>
<keyword evidence="14" id="KW-1185">Reference proteome</keyword>
<dbReference type="NCBIfam" id="TIGR04056">
    <property type="entry name" value="OMP_RagA_SusC"/>
    <property type="match status" value="1"/>
</dbReference>
<comment type="caution">
    <text evidence="13">The sequence shown here is derived from an EMBL/GenBank/DDBJ whole genome shotgun (WGS) entry which is preliminary data.</text>
</comment>
<keyword evidence="6 8" id="KW-0472">Membrane</keyword>
<dbReference type="Gene3D" id="2.170.130.10">
    <property type="entry name" value="TonB-dependent receptor, plug domain"/>
    <property type="match status" value="1"/>
</dbReference>
<comment type="similarity">
    <text evidence="8 9">Belongs to the TonB-dependent receptor family.</text>
</comment>
<dbReference type="InterPro" id="IPR036942">
    <property type="entry name" value="Beta-barrel_TonB_sf"/>
</dbReference>
<keyword evidence="5 9" id="KW-0798">TonB box</keyword>
<evidence type="ECO:0000256" key="8">
    <source>
        <dbReference type="PROSITE-ProRule" id="PRU01360"/>
    </source>
</evidence>
<evidence type="ECO:0000256" key="6">
    <source>
        <dbReference type="ARBA" id="ARBA00023136"/>
    </source>
</evidence>
<dbReference type="Proteomes" id="UP000488936">
    <property type="component" value="Unassembled WGS sequence"/>
</dbReference>
<dbReference type="OrthoDB" id="9768177at2"/>
<dbReference type="SUPFAM" id="SSF56935">
    <property type="entry name" value="Porins"/>
    <property type="match status" value="1"/>
</dbReference>
<dbReference type="GO" id="GO:0009279">
    <property type="term" value="C:cell outer membrane"/>
    <property type="evidence" value="ECO:0007669"/>
    <property type="project" value="UniProtKB-SubCell"/>
</dbReference>
<feature type="domain" description="TonB-dependent receptor-like beta-barrel" evidence="11">
    <location>
        <begin position="449"/>
        <end position="940"/>
    </location>
</feature>
<evidence type="ECO:0000259" key="11">
    <source>
        <dbReference type="Pfam" id="PF00593"/>
    </source>
</evidence>
<dbReference type="RefSeq" id="WP_155035220.1">
    <property type="nucleotide sequence ID" value="NZ_JBHTIG010000050.1"/>
</dbReference>
<dbReference type="InterPro" id="IPR023997">
    <property type="entry name" value="TonB-dep_OMP_SusC/RagA_CS"/>
</dbReference>
<dbReference type="AlphaFoldDB" id="A0A7K1GKH1"/>
<evidence type="ECO:0000259" key="12">
    <source>
        <dbReference type="Pfam" id="PF07715"/>
    </source>
</evidence>
<dbReference type="NCBIfam" id="TIGR04057">
    <property type="entry name" value="SusC_RagA_signa"/>
    <property type="match status" value="1"/>
</dbReference>
<name>A0A7K1GKH1_9FLAO</name>
<feature type="domain" description="TonB-dependent receptor plug" evidence="12">
    <location>
        <begin position="128"/>
        <end position="232"/>
    </location>
</feature>